<dbReference type="Pfam" id="PF05979">
    <property type="entry name" value="DUF896"/>
    <property type="match status" value="1"/>
</dbReference>
<dbReference type="Gene3D" id="1.10.287.540">
    <property type="entry name" value="Helix hairpin bin"/>
    <property type="match status" value="1"/>
</dbReference>
<gene>
    <name evidence="5" type="ORF">BTN92_15435</name>
    <name evidence="6" type="ORF">C6N14_06150</name>
    <name evidence="3" type="ORF">EM151A_2974</name>
    <name evidence="4" type="ORF">HI921_12335</name>
</gene>
<evidence type="ECO:0000313" key="3">
    <source>
        <dbReference type="EMBL" id="BBM16134.1"/>
    </source>
</evidence>
<evidence type="ECO:0000313" key="9">
    <source>
        <dbReference type="Proteomes" id="UP000509460"/>
    </source>
</evidence>
<dbReference type="InterPro" id="IPR009242">
    <property type="entry name" value="DUF896"/>
</dbReference>
<dbReference type="GO" id="GO:0005737">
    <property type="term" value="C:cytoplasm"/>
    <property type="evidence" value="ECO:0007669"/>
    <property type="project" value="UniProtKB-SubCell"/>
</dbReference>
<dbReference type="AlphaFoldDB" id="A0A1A6GAK2"/>
<comment type="subcellular location">
    <subcellularLocation>
        <location evidence="2">Cytoplasm</location>
    </subcellularLocation>
</comment>
<evidence type="ECO:0000313" key="7">
    <source>
        <dbReference type="Proteomes" id="UP000189299"/>
    </source>
</evidence>
<reference evidence="6 8" key="2">
    <citation type="submission" date="2018-03" db="EMBL/GenBank/DDBJ databases">
        <title>Draft genome sequences of four Enterococcus mundtii strains isolated from beef slaughterhouses in Kenya.</title>
        <authorList>
            <person name="Wambui J."/>
            <person name="Stevens M."/>
            <person name="Njage P."/>
            <person name="Stephan R."/>
            <person name="Tasara T."/>
        </authorList>
    </citation>
    <scope>NUCLEOTIDE SEQUENCE [LARGE SCALE GENOMIC DNA]</scope>
    <source>
        <strain evidence="6 8">H18-EM</strain>
    </source>
</reference>
<accession>A0A1A6GAK2</accession>
<reference evidence="3 9" key="3">
    <citation type="submission" date="2019-07" db="EMBL/GenBank/DDBJ databases">
        <title>antibiotic susceptibility of plant-derived lactic acid bacteria.</title>
        <authorList>
            <person name="Sugiyama M."/>
            <person name="Noda M."/>
        </authorList>
    </citation>
    <scope>NUCLEOTIDE SEQUENCE [LARGE SCALE GENOMIC DNA]</scope>
    <source>
        <strain evidence="3 9">15-1A</strain>
    </source>
</reference>
<dbReference type="EMBL" id="JABCAG010000041">
    <property type="protein sequence ID" value="NMP59237.1"/>
    <property type="molecule type" value="Genomic_DNA"/>
</dbReference>
<dbReference type="HAMAP" id="MF_01103">
    <property type="entry name" value="UPF0291"/>
    <property type="match status" value="1"/>
</dbReference>
<keyword evidence="1 2" id="KW-0963">Cytoplasm</keyword>
<reference evidence="5 7" key="1">
    <citation type="submission" date="2016-12" db="EMBL/GenBank/DDBJ databases">
        <authorList>
            <person name="Song W.-J."/>
            <person name="Kurnit D.M."/>
        </authorList>
    </citation>
    <scope>NUCLEOTIDE SEQUENCE [LARGE SCALE GENOMIC DNA]</scope>
    <source>
        <strain evidence="5 7">CGB1038-1_S1</strain>
    </source>
</reference>
<proteinExistence type="inferred from homology"/>
<dbReference type="Proteomes" id="UP000189299">
    <property type="component" value="Unassembled WGS sequence"/>
</dbReference>
<dbReference type="STRING" id="53346.A5802_000906"/>
<evidence type="ECO:0000313" key="10">
    <source>
        <dbReference type="Proteomes" id="UP000557857"/>
    </source>
</evidence>
<reference evidence="4 10" key="4">
    <citation type="submission" date="2020-04" db="EMBL/GenBank/DDBJ databases">
        <authorList>
            <person name="Abaymova A."/>
            <person name="Teymurazov M."/>
            <person name="Tazyna O."/>
            <person name="Chatushin Y."/>
            <person name="Svetoch E."/>
            <person name="Pereligyn V."/>
            <person name="Pohylenko V."/>
            <person name="Platonov M."/>
            <person name="Kartsev N."/>
            <person name="Skryabin Y."/>
            <person name="Sizova A."/>
            <person name="Solomentsev V."/>
            <person name="Kislichkina A."/>
            <person name="Bogun A."/>
        </authorList>
    </citation>
    <scope>NUCLEOTIDE SEQUENCE [LARGE SCALE GENOMIC DNA]</scope>
    <source>
        <strain evidence="4">SCPM-O-B-8398</strain>
        <strain evidence="10">SCPM-O-B-8398 (E28)</strain>
    </source>
</reference>
<dbReference type="SUPFAM" id="SSF158221">
    <property type="entry name" value="YnzC-like"/>
    <property type="match status" value="1"/>
</dbReference>
<name>A0A1A6GAK2_ENTMU</name>
<dbReference type="OrthoDB" id="390105at2"/>
<sequence length="83" mass="9555">MLSPEKIERINQLAKKKKAEGLTPAEVKEQKELREAYLTAFRSGMRHHIEGMKVVDPDGNDVTPDKLKEIQKKKGLHDRNSKF</sequence>
<evidence type="ECO:0000313" key="5">
    <source>
        <dbReference type="EMBL" id="ONN40375.1"/>
    </source>
</evidence>
<dbReference type="PANTHER" id="PTHR37300">
    <property type="entry name" value="UPF0291 PROTEIN CBO2609/CLC_2481"/>
    <property type="match status" value="1"/>
</dbReference>
<evidence type="ECO:0000313" key="8">
    <source>
        <dbReference type="Proteomes" id="UP000244022"/>
    </source>
</evidence>
<dbReference type="Proteomes" id="UP000244022">
    <property type="component" value="Unassembled WGS sequence"/>
</dbReference>
<dbReference type="EMBL" id="AP019810">
    <property type="protein sequence ID" value="BBM16134.1"/>
    <property type="molecule type" value="Genomic_DNA"/>
</dbReference>
<evidence type="ECO:0000256" key="2">
    <source>
        <dbReference type="HAMAP-Rule" id="MF_01103"/>
    </source>
</evidence>
<dbReference type="NCBIfam" id="NF002711">
    <property type="entry name" value="PRK02539.1"/>
    <property type="match status" value="1"/>
</dbReference>
<evidence type="ECO:0000313" key="6">
    <source>
        <dbReference type="EMBL" id="PTO35800.1"/>
    </source>
</evidence>
<evidence type="ECO:0000256" key="1">
    <source>
        <dbReference type="ARBA" id="ARBA00022490"/>
    </source>
</evidence>
<protein>
    <recommendedName>
        <fullName evidence="2">UPF0291 protein BTN92_15435</fullName>
    </recommendedName>
</protein>
<evidence type="ECO:0000313" key="4">
    <source>
        <dbReference type="EMBL" id="NMP59237.1"/>
    </source>
</evidence>
<dbReference type="EMBL" id="MSTR01000022">
    <property type="protein sequence ID" value="ONN40375.1"/>
    <property type="molecule type" value="Genomic_DNA"/>
</dbReference>
<dbReference type="PANTHER" id="PTHR37300:SF1">
    <property type="entry name" value="UPF0291 PROTEIN YNZC"/>
    <property type="match status" value="1"/>
</dbReference>
<dbReference type="Proteomes" id="UP000557857">
    <property type="component" value="Unassembled WGS sequence"/>
</dbReference>
<dbReference type="RefSeq" id="WP_010735570.1">
    <property type="nucleotide sequence ID" value="NZ_AP019810.1"/>
</dbReference>
<organism evidence="5 7">
    <name type="scientific">Enterococcus mundtii</name>
    <dbReference type="NCBI Taxonomy" id="53346"/>
    <lineage>
        <taxon>Bacteria</taxon>
        <taxon>Bacillati</taxon>
        <taxon>Bacillota</taxon>
        <taxon>Bacilli</taxon>
        <taxon>Lactobacillales</taxon>
        <taxon>Enterococcaceae</taxon>
        <taxon>Enterococcus</taxon>
    </lineage>
</organism>
<comment type="similarity">
    <text evidence="2">Belongs to the UPF0291 family.</text>
</comment>
<dbReference type="Proteomes" id="UP000509460">
    <property type="component" value="Chromosome"/>
</dbReference>
<dbReference type="EMBL" id="PYGR01000018">
    <property type="protein sequence ID" value="PTO35800.1"/>
    <property type="molecule type" value="Genomic_DNA"/>
</dbReference>